<evidence type="ECO:0000259" key="2">
    <source>
        <dbReference type="Pfam" id="PF02371"/>
    </source>
</evidence>
<dbReference type="EMBL" id="BARW01000351">
    <property type="protein sequence ID" value="GAI63163.1"/>
    <property type="molecule type" value="Genomic_DNA"/>
</dbReference>
<proteinExistence type="predicted"/>
<dbReference type="GO" id="GO:0004803">
    <property type="term" value="F:transposase activity"/>
    <property type="evidence" value="ECO:0007669"/>
    <property type="project" value="InterPro"/>
</dbReference>
<dbReference type="GO" id="GO:0003677">
    <property type="term" value="F:DNA binding"/>
    <property type="evidence" value="ECO:0007669"/>
    <property type="project" value="InterPro"/>
</dbReference>
<dbReference type="GO" id="GO:0006313">
    <property type="term" value="P:DNA transposition"/>
    <property type="evidence" value="ECO:0007669"/>
    <property type="project" value="InterPro"/>
</dbReference>
<feature type="compositionally biased region" description="Polar residues" evidence="1">
    <location>
        <begin position="1"/>
        <end position="20"/>
    </location>
</feature>
<evidence type="ECO:0000256" key="1">
    <source>
        <dbReference type="SAM" id="MobiDB-lite"/>
    </source>
</evidence>
<feature type="domain" description="Transposase IS116/IS110/IS902 C-terminal" evidence="2">
    <location>
        <begin position="2"/>
        <end position="49"/>
    </location>
</feature>
<protein>
    <recommendedName>
        <fullName evidence="2">Transposase IS116/IS110/IS902 C-terminal domain-containing protein</fullName>
    </recommendedName>
</protein>
<accession>X1Q4K4</accession>
<feature type="region of interest" description="Disordered" evidence="1">
    <location>
        <begin position="59"/>
        <end position="80"/>
    </location>
</feature>
<gene>
    <name evidence="3" type="ORF">S12H4_01666</name>
</gene>
<dbReference type="AlphaFoldDB" id="X1Q4K4"/>
<feature type="non-terminal residue" evidence="3">
    <location>
        <position position="80"/>
    </location>
</feature>
<organism evidence="3">
    <name type="scientific">marine sediment metagenome</name>
    <dbReference type="NCBI Taxonomy" id="412755"/>
    <lineage>
        <taxon>unclassified sequences</taxon>
        <taxon>metagenomes</taxon>
        <taxon>ecological metagenomes</taxon>
    </lineage>
</organism>
<dbReference type="InterPro" id="IPR003346">
    <property type="entry name" value="Transposase_20"/>
</dbReference>
<name>X1Q4K4_9ZZZZ</name>
<sequence>MAGINPMQSESANKQASKTPMSKKGRPLLRYCLWEASLSVLKHNQEFKAWATRLQERPLHQNPLKKERGTWGSVQEIIVP</sequence>
<dbReference type="Pfam" id="PF02371">
    <property type="entry name" value="Transposase_20"/>
    <property type="match status" value="1"/>
</dbReference>
<comment type="caution">
    <text evidence="3">The sequence shown here is derived from an EMBL/GenBank/DDBJ whole genome shotgun (WGS) entry which is preliminary data.</text>
</comment>
<evidence type="ECO:0000313" key="3">
    <source>
        <dbReference type="EMBL" id="GAI63163.1"/>
    </source>
</evidence>
<reference evidence="3" key="1">
    <citation type="journal article" date="2014" name="Front. Microbiol.">
        <title>High frequency of phylogenetically diverse reductive dehalogenase-homologous genes in deep subseafloor sedimentary metagenomes.</title>
        <authorList>
            <person name="Kawai M."/>
            <person name="Futagami T."/>
            <person name="Toyoda A."/>
            <person name="Takaki Y."/>
            <person name="Nishi S."/>
            <person name="Hori S."/>
            <person name="Arai W."/>
            <person name="Tsubouchi T."/>
            <person name="Morono Y."/>
            <person name="Uchiyama I."/>
            <person name="Ito T."/>
            <person name="Fujiyama A."/>
            <person name="Inagaki F."/>
            <person name="Takami H."/>
        </authorList>
    </citation>
    <scope>NUCLEOTIDE SEQUENCE</scope>
    <source>
        <strain evidence="3">Expedition CK06-06</strain>
    </source>
</reference>
<feature type="region of interest" description="Disordered" evidence="1">
    <location>
        <begin position="1"/>
        <end position="23"/>
    </location>
</feature>
<feature type="compositionally biased region" description="Basic and acidic residues" evidence="1">
    <location>
        <begin position="59"/>
        <end position="69"/>
    </location>
</feature>